<dbReference type="Proteomes" id="UP001221757">
    <property type="component" value="Unassembled WGS sequence"/>
</dbReference>
<sequence length="214" mass="23824">MKIFILLCLLLMASLEVFCACKRGFPDTRILGIHQNICEVFIAVRAESDRRALDGESALERMRRRKKQKTDAQPQPEQSTSALDNLSEPQPLSPEPEPERVPTPPPAVNANGRPIRAKRKTWKLLQQLPEPGTPNSTRAESTCRGTAPAPPARPSWVWAESVPLSTLSDSGVTILPFRRTIRTNCSLSRNYPISPAVLAPILQLSFTNHSIRTR</sequence>
<feature type="signal peptide" evidence="2">
    <location>
        <begin position="1"/>
        <end position="19"/>
    </location>
</feature>
<keyword evidence="4" id="KW-1185">Reference proteome</keyword>
<feature type="compositionally biased region" description="Pro residues" evidence="1">
    <location>
        <begin position="91"/>
        <end position="107"/>
    </location>
</feature>
<feature type="compositionally biased region" description="Polar residues" evidence="1">
    <location>
        <begin position="71"/>
        <end position="84"/>
    </location>
</feature>
<accession>A0AAD7BVG1</accession>
<gene>
    <name evidence="3" type="ORF">B0H17DRAFT_1150291</name>
</gene>
<protein>
    <submittedName>
        <fullName evidence="3">Uncharacterized protein</fullName>
    </submittedName>
</protein>
<dbReference type="EMBL" id="JARKIE010000517">
    <property type="protein sequence ID" value="KAJ7631496.1"/>
    <property type="molecule type" value="Genomic_DNA"/>
</dbReference>
<feature type="region of interest" description="Disordered" evidence="1">
    <location>
        <begin position="128"/>
        <end position="153"/>
    </location>
</feature>
<keyword evidence="2" id="KW-0732">Signal</keyword>
<feature type="region of interest" description="Disordered" evidence="1">
    <location>
        <begin position="55"/>
        <end position="115"/>
    </location>
</feature>
<evidence type="ECO:0000256" key="1">
    <source>
        <dbReference type="SAM" id="MobiDB-lite"/>
    </source>
</evidence>
<evidence type="ECO:0000256" key="2">
    <source>
        <dbReference type="SAM" id="SignalP"/>
    </source>
</evidence>
<evidence type="ECO:0000313" key="3">
    <source>
        <dbReference type="EMBL" id="KAJ7631496.1"/>
    </source>
</evidence>
<organism evidence="3 4">
    <name type="scientific">Mycena rosella</name>
    <name type="common">Pink bonnet</name>
    <name type="synonym">Agaricus rosellus</name>
    <dbReference type="NCBI Taxonomy" id="1033263"/>
    <lineage>
        <taxon>Eukaryota</taxon>
        <taxon>Fungi</taxon>
        <taxon>Dikarya</taxon>
        <taxon>Basidiomycota</taxon>
        <taxon>Agaricomycotina</taxon>
        <taxon>Agaricomycetes</taxon>
        <taxon>Agaricomycetidae</taxon>
        <taxon>Agaricales</taxon>
        <taxon>Marasmiineae</taxon>
        <taxon>Mycenaceae</taxon>
        <taxon>Mycena</taxon>
    </lineage>
</organism>
<name>A0AAD7BVG1_MYCRO</name>
<evidence type="ECO:0000313" key="4">
    <source>
        <dbReference type="Proteomes" id="UP001221757"/>
    </source>
</evidence>
<proteinExistence type="predicted"/>
<reference evidence="3" key="1">
    <citation type="submission" date="2023-03" db="EMBL/GenBank/DDBJ databases">
        <title>Massive genome expansion in bonnet fungi (Mycena s.s.) driven by repeated elements and novel gene families across ecological guilds.</title>
        <authorList>
            <consortium name="Lawrence Berkeley National Laboratory"/>
            <person name="Harder C.B."/>
            <person name="Miyauchi S."/>
            <person name="Viragh M."/>
            <person name="Kuo A."/>
            <person name="Thoen E."/>
            <person name="Andreopoulos B."/>
            <person name="Lu D."/>
            <person name="Skrede I."/>
            <person name="Drula E."/>
            <person name="Henrissat B."/>
            <person name="Morin E."/>
            <person name="Kohler A."/>
            <person name="Barry K."/>
            <person name="LaButti K."/>
            <person name="Morin E."/>
            <person name="Salamov A."/>
            <person name="Lipzen A."/>
            <person name="Mereny Z."/>
            <person name="Hegedus B."/>
            <person name="Baldrian P."/>
            <person name="Stursova M."/>
            <person name="Weitz H."/>
            <person name="Taylor A."/>
            <person name="Grigoriev I.V."/>
            <person name="Nagy L.G."/>
            <person name="Martin F."/>
            <person name="Kauserud H."/>
        </authorList>
    </citation>
    <scope>NUCLEOTIDE SEQUENCE</scope>
    <source>
        <strain evidence="3">CBHHK067</strain>
    </source>
</reference>
<comment type="caution">
    <text evidence="3">The sequence shown here is derived from an EMBL/GenBank/DDBJ whole genome shotgun (WGS) entry which is preliminary data.</text>
</comment>
<feature type="compositionally biased region" description="Polar residues" evidence="1">
    <location>
        <begin position="133"/>
        <end position="144"/>
    </location>
</feature>
<dbReference type="AlphaFoldDB" id="A0AAD7BVG1"/>
<feature type="chain" id="PRO_5042135581" evidence="2">
    <location>
        <begin position="20"/>
        <end position="214"/>
    </location>
</feature>